<proteinExistence type="inferred from homology"/>
<accession>A0A1F4Y4F1</accession>
<dbReference type="InterPro" id="IPR050219">
    <property type="entry name" value="DnaG_primase"/>
</dbReference>
<dbReference type="SMART" id="SM00400">
    <property type="entry name" value="ZnF_CHCC"/>
    <property type="match status" value="1"/>
</dbReference>
<comment type="cofactor">
    <cofactor evidence="12 13 14">
        <name>Zn(2+)</name>
        <dbReference type="ChEBI" id="CHEBI:29105"/>
    </cofactor>
    <text evidence="12 13 14">Binds 1 zinc ion per monomer.</text>
</comment>
<dbReference type="GO" id="GO:0005737">
    <property type="term" value="C:cytoplasm"/>
    <property type="evidence" value="ECO:0007669"/>
    <property type="project" value="TreeGrafter"/>
</dbReference>
<dbReference type="InterPro" id="IPR002694">
    <property type="entry name" value="Znf_CHC2"/>
</dbReference>
<keyword evidence="9" id="KW-0460">Magnesium</keyword>
<dbReference type="GO" id="GO:0006269">
    <property type="term" value="P:DNA replication, synthesis of primer"/>
    <property type="evidence" value="ECO:0007669"/>
    <property type="project" value="UniProtKB-UniRule"/>
</dbReference>
<reference evidence="16 17" key="1">
    <citation type="journal article" date="2016" name="Nat. Commun.">
        <title>Thousands of microbial genomes shed light on interconnected biogeochemical processes in an aquifer system.</title>
        <authorList>
            <person name="Anantharaman K."/>
            <person name="Brown C.T."/>
            <person name="Hug L.A."/>
            <person name="Sharon I."/>
            <person name="Castelle C.J."/>
            <person name="Probst A.J."/>
            <person name="Thomas B.C."/>
            <person name="Singh A."/>
            <person name="Wilkins M.J."/>
            <person name="Karaoz U."/>
            <person name="Brodie E.L."/>
            <person name="Williams K.H."/>
            <person name="Hubbard S.S."/>
            <person name="Banfield J.F."/>
        </authorList>
    </citation>
    <scope>NUCLEOTIDE SEQUENCE [LARGE SCALE GENOMIC DNA]</scope>
</reference>
<dbReference type="InterPro" id="IPR034151">
    <property type="entry name" value="TOPRIM_DnaG_bac"/>
</dbReference>
<dbReference type="InterPro" id="IPR036977">
    <property type="entry name" value="DNA_primase_Znf_CHC2"/>
</dbReference>
<keyword evidence="4 12" id="KW-0548">Nucleotidyltransferase</keyword>
<dbReference type="Pfam" id="PF13155">
    <property type="entry name" value="Toprim_2"/>
    <property type="match status" value="1"/>
</dbReference>
<evidence type="ECO:0000256" key="7">
    <source>
        <dbReference type="ARBA" id="ARBA00022771"/>
    </source>
</evidence>
<evidence type="ECO:0000313" key="16">
    <source>
        <dbReference type="EMBL" id="OGC88822.1"/>
    </source>
</evidence>
<dbReference type="SMART" id="SM00493">
    <property type="entry name" value="TOPRIM"/>
    <property type="match status" value="1"/>
</dbReference>
<gene>
    <name evidence="12" type="primary">dnaG</name>
    <name evidence="16" type="ORF">A2419_03555</name>
</gene>
<evidence type="ECO:0000256" key="9">
    <source>
        <dbReference type="ARBA" id="ARBA00022842"/>
    </source>
</evidence>
<evidence type="ECO:0000256" key="14">
    <source>
        <dbReference type="PIRSR" id="PIRSR002811-1"/>
    </source>
</evidence>
<evidence type="ECO:0000256" key="4">
    <source>
        <dbReference type="ARBA" id="ARBA00022695"/>
    </source>
</evidence>
<dbReference type="GO" id="GO:0003899">
    <property type="term" value="F:DNA-directed RNA polymerase activity"/>
    <property type="evidence" value="ECO:0007669"/>
    <property type="project" value="UniProtKB-UniRule"/>
</dbReference>
<dbReference type="CDD" id="cd03364">
    <property type="entry name" value="TOPRIM_DnaG_primases"/>
    <property type="match status" value="1"/>
</dbReference>
<keyword evidence="6 12" id="KW-0479">Metal-binding</keyword>
<evidence type="ECO:0000259" key="15">
    <source>
        <dbReference type="PROSITE" id="PS50880"/>
    </source>
</evidence>
<feature type="zinc finger region" description="CHC2-type" evidence="12 14">
    <location>
        <begin position="35"/>
        <end position="59"/>
    </location>
</feature>
<evidence type="ECO:0000256" key="13">
    <source>
        <dbReference type="PIRNR" id="PIRNR002811"/>
    </source>
</evidence>
<dbReference type="GO" id="GO:0008270">
    <property type="term" value="F:zinc ion binding"/>
    <property type="evidence" value="ECO:0007669"/>
    <property type="project" value="UniProtKB-UniRule"/>
</dbReference>
<dbReference type="STRING" id="1797247.A2419_03555"/>
<keyword evidence="7 12" id="KW-0863">Zinc-finger</keyword>
<dbReference type="InterPro" id="IPR013264">
    <property type="entry name" value="DNAG_N"/>
</dbReference>
<comment type="caution">
    <text evidence="16">The sequence shown here is derived from an EMBL/GenBank/DDBJ whole genome shotgun (WGS) entry which is preliminary data.</text>
</comment>
<dbReference type="HAMAP" id="MF_00974">
    <property type="entry name" value="DNA_primase_DnaG"/>
    <property type="match status" value="1"/>
</dbReference>
<keyword evidence="10 12" id="KW-0238">DNA-binding</keyword>
<keyword evidence="8 12" id="KW-0862">Zinc</keyword>
<evidence type="ECO:0000256" key="11">
    <source>
        <dbReference type="ARBA" id="ARBA00023163"/>
    </source>
</evidence>
<dbReference type="InterPro" id="IPR030846">
    <property type="entry name" value="DnaG_bac"/>
</dbReference>
<comment type="subunit">
    <text evidence="12">Monomer. Interacts with DnaB.</text>
</comment>
<evidence type="ECO:0000313" key="17">
    <source>
        <dbReference type="Proteomes" id="UP000176568"/>
    </source>
</evidence>
<organism evidence="16 17">
    <name type="scientific">Candidatus Adlerbacteria bacterium RIFOXYC1_FULL_48_26</name>
    <dbReference type="NCBI Taxonomy" id="1797247"/>
    <lineage>
        <taxon>Bacteria</taxon>
        <taxon>Candidatus Adleribacteriota</taxon>
    </lineage>
</organism>
<dbReference type="SUPFAM" id="SSF56731">
    <property type="entry name" value="DNA primase core"/>
    <property type="match status" value="1"/>
</dbReference>
<dbReference type="PANTHER" id="PTHR30313:SF2">
    <property type="entry name" value="DNA PRIMASE"/>
    <property type="match status" value="1"/>
</dbReference>
<keyword evidence="1 12" id="KW-0240">DNA-directed RNA polymerase</keyword>
<evidence type="ECO:0000256" key="1">
    <source>
        <dbReference type="ARBA" id="ARBA00022478"/>
    </source>
</evidence>
<feature type="domain" description="Toprim" evidence="15">
    <location>
        <begin position="273"/>
        <end position="354"/>
    </location>
</feature>
<dbReference type="EC" id="2.7.7.101" evidence="12"/>
<evidence type="ECO:0000256" key="3">
    <source>
        <dbReference type="ARBA" id="ARBA00022679"/>
    </source>
</evidence>
<dbReference type="Gene3D" id="3.90.980.10">
    <property type="entry name" value="DNA primase, catalytic core, N-terminal domain"/>
    <property type="match status" value="1"/>
</dbReference>
<dbReference type="InterPro" id="IPR006171">
    <property type="entry name" value="TOPRIM_dom"/>
</dbReference>
<comment type="similarity">
    <text evidence="12 13">Belongs to the DnaG primase family.</text>
</comment>
<evidence type="ECO:0000256" key="10">
    <source>
        <dbReference type="ARBA" id="ARBA00023125"/>
    </source>
</evidence>
<name>A0A1F4Y4F1_9BACT</name>
<dbReference type="PANTHER" id="PTHR30313">
    <property type="entry name" value="DNA PRIMASE"/>
    <property type="match status" value="1"/>
</dbReference>
<dbReference type="PROSITE" id="PS50880">
    <property type="entry name" value="TOPRIM"/>
    <property type="match status" value="1"/>
</dbReference>
<dbReference type="NCBIfam" id="TIGR01391">
    <property type="entry name" value="dnaG"/>
    <property type="match status" value="1"/>
</dbReference>
<dbReference type="PIRSF" id="PIRSF002811">
    <property type="entry name" value="DnaG"/>
    <property type="match status" value="1"/>
</dbReference>
<comment type="catalytic activity">
    <reaction evidence="12">
        <text>ssDNA + n NTP = ssDNA/pppN(pN)n-1 hybrid + (n-1) diphosphate.</text>
        <dbReference type="EC" id="2.7.7.101"/>
    </reaction>
</comment>
<evidence type="ECO:0000256" key="8">
    <source>
        <dbReference type="ARBA" id="ARBA00022833"/>
    </source>
</evidence>
<dbReference type="AlphaFoldDB" id="A0A1F4Y4F1"/>
<dbReference type="Pfam" id="PF01807">
    <property type="entry name" value="Zn_ribbon_DnaG"/>
    <property type="match status" value="1"/>
</dbReference>
<dbReference type="InterPro" id="IPR037068">
    <property type="entry name" value="DNA_primase_core_N_sf"/>
</dbReference>
<dbReference type="Pfam" id="PF08275">
    <property type="entry name" value="DNAG_N"/>
    <property type="match status" value="1"/>
</dbReference>
<keyword evidence="11 12" id="KW-0804">Transcription</keyword>
<evidence type="ECO:0000256" key="2">
    <source>
        <dbReference type="ARBA" id="ARBA00022515"/>
    </source>
</evidence>
<comment type="function">
    <text evidence="12 13">RNA polymerase that catalyzes the synthesis of short RNA molecules used as primers for DNA polymerase during DNA replication.</text>
</comment>
<protein>
    <recommendedName>
        <fullName evidence="12 13">DNA primase</fullName>
        <ecNumber evidence="12">2.7.7.101</ecNumber>
    </recommendedName>
</protein>
<evidence type="ECO:0000256" key="12">
    <source>
        <dbReference type="HAMAP-Rule" id="MF_00974"/>
    </source>
</evidence>
<dbReference type="Proteomes" id="UP000176568">
    <property type="component" value="Unassembled WGS sequence"/>
</dbReference>
<dbReference type="SUPFAM" id="SSF57783">
    <property type="entry name" value="Zinc beta-ribbon"/>
    <property type="match status" value="1"/>
</dbReference>
<dbReference type="GO" id="GO:0003677">
    <property type="term" value="F:DNA binding"/>
    <property type="evidence" value="ECO:0007669"/>
    <property type="project" value="UniProtKB-KW"/>
</dbReference>
<dbReference type="GO" id="GO:1990077">
    <property type="term" value="C:primosome complex"/>
    <property type="evidence" value="ECO:0007669"/>
    <property type="project" value="UniProtKB-KW"/>
</dbReference>
<sequence length="572" mass="64165">MDSQIQEIKDKLSIQDVVGEYVKLERAGRNMRARCPFHKEKTPSFMISPERGSYICFGCGEKGDIFTFVEKIEHIDFKTALQQLAAKAGVVLKNTYTSNQDTAEKKEKDEQLRDVCEDAASFYQAELTKRPDVLEYLKEKRGVTDETIQSWRIGYAPAHWRDLSEHLVTKGHSKDLIVEAGFSMYPQSRDEERTPDTTKDIYDRFRGRIMFPLFDAGGKVIAFSGRFFEKVEGQKDDGGEPAKYVNSPETPIFKKSRVLYGLDKAKNFIRKADCVLLVEGQFDVIMSHQSGLPFAVASSGTAITEEHLSLLGRMSKRLILALDGDAAGIRAGLKSAQMALTMGFDVKIPTFKDGKDPADLAKEDQESLKAAVRNSKTAIEFFLEVLRPQAKDERAYGKLVEMQVVPLIAAISSKIDQAHFTRVVAERLRVPEAAIHAEVIKRPVLSTNEVEVQTSPVEETGMQPSSLERTAAMLLFSMQEPSKVESLIGPARVEDIQTRFAGDAEKFRFEFEALGEDKNTITSRLLEALESGVVEEEMTKVRDELHSALPEAQGPLIQKLSTLKKRQQELRK</sequence>
<evidence type="ECO:0000256" key="5">
    <source>
        <dbReference type="ARBA" id="ARBA00022705"/>
    </source>
</evidence>
<keyword evidence="2 12" id="KW-0639">Primosome</keyword>
<comment type="domain">
    <text evidence="12">Contains an N-terminal zinc-binding domain, a central core domain that contains the primase activity, and a C-terminal DnaB-binding domain.</text>
</comment>
<evidence type="ECO:0000256" key="6">
    <source>
        <dbReference type="ARBA" id="ARBA00022723"/>
    </source>
</evidence>
<dbReference type="InterPro" id="IPR006295">
    <property type="entry name" value="DNA_primase_DnaG"/>
</dbReference>
<keyword evidence="3 12" id="KW-0808">Transferase</keyword>
<keyword evidence="5 12" id="KW-0235">DNA replication</keyword>
<dbReference type="Gene3D" id="3.90.580.10">
    <property type="entry name" value="Zinc finger, CHC2-type domain"/>
    <property type="match status" value="1"/>
</dbReference>
<dbReference type="FunFam" id="3.90.580.10:FF:000001">
    <property type="entry name" value="DNA primase"/>
    <property type="match status" value="1"/>
</dbReference>
<dbReference type="EMBL" id="MEXB01000003">
    <property type="protein sequence ID" value="OGC88822.1"/>
    <property type="molecule type" value="Genomic_DNA"/>
</dbReference>
<dbReference type="Gene3D" id="3.40.1360.10">
    <property type="match status" value="1"/>
</dbReference>
<dbReference type="GO" id="GO:0000428">
    <property type="term" value="C:DNA-directed RNA polymerase complex"/>
    <property type="evidence" value="ECO:0007669"/>
    <property type="project" value="UniProtKB-KW"/>
</dbReference>